<name>A0A2I0VXZ1_9ASPA</name>
<dbReference type="AlphaFoldDB" id="A0A2I0VXZ1"/>
<protein>
    <submittedName>
        <fullName evidence="1">Uncharacterized protein</fullName>
    </submittedName>
</protein>
<keyword evidence="2" id="KW-1185">Reference proteome</keyword>
<dbReference type="EMBL" id="KZ503109">
    <property type="protein sequence ID" value="PKU68274.1"/>
    <property type="molecule type" value="Genomic_DNA"/>
</dbReference>
<reference evidence="1 2" key="1">
    <citation type="journal article" date="2016" name="Sci. Rep.">
        <title>The Dendrobium catenatum Lindl. genome sequence provides insights into polysaccharide synthase, floral development and adaptive evolution.</title>
        <authorList>
            <person name="Zhang G.Q."/>
            <person name="Xu Q."/>
            <person name="Bian C."/>
            <person name="Tsai W.C."/>
            <person name="Yeh C.M."/>
            <person name="Liu K.W."/>
            <person name="Yoshida K."/>
            <person name="Zhang L.S."/>
            <person name="Chang S.B."/>
            <person name="Chen F."/>
            <person name="Shi Y."/>
            <person name="Su Y.Y."/>
            <person name="Zhang Y.Q."/>
            <person name="Chen L.J."/>
            <person name="Yin Y."/>
            <person name="Lin M."/>
            <person name="Huang H."/>
            <person name="Deng H."/>
            <person name="Wang Z.W."/>
            <person name="Zhu S.L."/>
            <person name="Zhao X."/>
            <person name="Deng C."/>
            <person name="Niu S.C."/>
            <person name="Huang J."/>
            <person name="Wang M."/>
            <person name="Liu G.H."/>
            <person name="Yang H.J."/>
            <person name="Xiao X.J."/>
            <person name="Hsiao Y.Y."/>
            <person name="Wu W.L."/>
            <person name="Chen Y.Y."/>
            <person name="Mitsuda N."/>
            <person name="Ohme-Takagi M."/>
            <person name="Luo Y.B."/>
            <person name="Van de Peer Y."/>
            <person name="Liu Z.J."/>
        </authorList>
    </citation>
    <scope>NUCLEOTIDE SEQUENCE [LARGE SCALE GENOMIC DNA]</scope>
    <source>
        <tissue evidence="1">The whole plant</tissue>
    </source>
</reference>
<sequence length="83" mass="9308">MRCNSTAEYHFLKEPMVASKDKGDLPLRAQRIHCNNGKLALQSSPQRRFRLEKYSLPIIVVLLLVESPSPSENAASFEAFSSS</sequence>
<evidence type="ECO:0000313" key="1">
    <source>
        <dbReference type="EMBL" id="PKU68274.1"/>
    </source>
</evidence>
<proteinExistence type="predicted"/>
<reference evidence="1 2" key="2">
    <citation type="journal article" date="2017" name="Nature">
        <title>The Apostasia genome and the evolution of orchids.</title>
        <authorList>
            <person name="Zhang G.Q."/>
            <person name="Liu K.W."/>
            <person name="Li Z."/>
            <person name="Lohaus R."/>
            <person name="Hsiao Y.Y."/>
            <person name="Niu S.C."/>
            <person name="Wang J.Y."/>
            <person name="Lin Y.C."/>
            <person name="Xu Q."/>
            <person name="Chen L.J."/>
            <person name="Yoshida K."/>
            <person name="Fujiwara S."/>
            <person name="Wang Z.W."/>
            <person name="Zhang Y.Q."/>
            <person name="Mitsuda N."/>
            <person name="Wang M."/>
            <person name="Liu G.H."/>
            <person name="Pecoraro L."/>
            <person name="Huang H.X."/>
            <person name="Xiao X.J."/>
            <person name="Lin M."/>
            <person name="Wu X.Y."/>
            <person name="Wu W.L."/>
            <person name="Chen Y.Y."/>
            <person name="Chang S.B."/>
            <person name="Sakamoto S."/>
            <person name="Ohme-Takagi M."/>
            <person name="Yagi M."/>
            <person name="Zeng S.J."/>
            <person name="Shen C.Y."/>
            <person name="Yeh C.M."/>
            <person name="Luo Y.B."/>
            <person name="Tsai W.C."/>
            <person name="Van de Peer Y."/>
            <person name="Liu Z.J."/>
        </authorList>
    </citation>
    <scope>NUCLEOTIDE SEQUENCE [LARGE SCALE GENOMIC DNA]</scope>
    <source>
        <tissue evidence="1">The whole plant</tissue>
    </source>
</reference>
<evidence type="ECO:0000313" key="2">
    <source>
        <dbReference type="Proteomes" id="UP000233837"/>
    </source>
</evidence>
<dbReference type="Proteomes" id="UP000233837">
    <property type="component" value="Unassembled WGS sequence"/>
</dbReference>
<accession>A0A2I0VXZ1</accession>
<gene>
    <name evidence="1" type="ORF">MA16_Dca021102</name>
</gene>
<organism evidence="1 2">
    <name type="scientific">Dendrobium catenatum</name>
    <dbReference type="NCBI Taxonomy" id="906689"/>
    <lineage>
        <taxon>Eukaryota</taxon>
        <taxon>Viridiplantae</taxon>
        <taxon>Streptophyta</taxon>
        <taxon>Embryophyta</taxon>
        <taxon>Tracheophyta</taxon>
        <taxon>Spermatophyta</taxon>
        <taxon>Magnoliopsida</taxon>
        <taxon>Liliopsida</taxon>
        <taxon>Asparagales</taxon>
        <taxon>Orchidaceae</taxon>
        <taxon>Epidendroideae</taxon>
        <taxon>Malaxideae</taxon>
        <taxon>Dendrobiinae</taxon>
        <taxon>Dendrobium</taxon>
    </lineage>
</organism>